<dbReference type="CDD" id="cd14297">
    <property type="entry name" value="UBA2_spUBP14_like"/>
    <property type="match status" value="1"/>
</dbReference>
<dbReference type="InterPro" id="IPR035983">
    <property type="entry name" value="Hect_E3_ubiquitin_ligase"/>
</dbReference>
<evidence type="ECO:0000256" key="6">
    <source>
        <dbReference type="ARBA" id="ARBA00022679"/>
    </source>
</evidence>
<dbReference type="InterPro" id="IPR025527">
    <property type="entry name" value="HUWE1/Rev1_UBM"/>
</dbReference>
<dbReference type="UniPathway" id="UPA00143"/>
<feature type="region of interest" description="Disordered" evidence="12">
    <location>
        <begin position="2384"/>
        <end position="2428"/>
    </location>
</feature>
<feature type="compositionally biased region" description="Basic and acidic residues" evidence="12">
    <location>
        <begin position="2712"/>
        <end position="2741"/>
    </location>
</feature>
<dbReference type="SMART" id="SM00119">
    <property type="entry name" value="HECTc"/>
    <property type="match status" value="1"/>
</dbReference>
<feature type="domain" description="UBA" evidence="13">
    <location>
        <begin position="1382"/>
        <end position="1422"/>
    </location>
</feature>
<proteinExistence type="inferred from homology"/>
<dbReference type="InterPro" id="IPR015940">
    <property type="entry name" value="UBA"/>
</dbReference>
<feature type="compositionally biased region" description="Acidic residues" evidence="12">
    <location>
        <begin position="2247"/>
        <end position="2275"/>
    </location>
</feature>
<evidence type="ECO:0000256" key="9">
    <source>
        <dbReference type="ARBA" id="ARBA00023242"/>
    </source>
</evidence>
<dbReference type="SMART" id="SM00165">
    <property type="entry name" value="UBA"/>
    <property type="match status" value="1"/>
</dbReference>
<feature type="compositionally biased region" description="Low complexity" evidence="12">
    <location>
        <begin position="3213"/>
        <end position="3222"/>
    </location>
</feature>
<feature type="region of interest" description="Disordered" evidence="12">
    <location>
        <begin position="277"/>
        <end position="348"/>
    </location>
</feature>
<feature type="active site" description="Glycyl thioester intermediate" evidence="11">
    <location>
        <position position="3920"/>
    </location>
</feature>
<evidence type="ECO:0000259" key="13">
    <source>
        <dbReference type="PROSITE" id="PS50030"/>
    </source>
</evidence>
<evidence type="ECO:0000256" key="8">
    <source>
        <dbReference type="ARBA" id="ARBA00022816"/>
    </source>
</evidence>
<feature type="region of interest" description="Disordered" evidence="12">
    <location>
        <begin position="3213"/>
        <end position="3276"/>
    </location>
</feature>
<organism evidence="15 16">
    <name type="scientific">Synchytrium endobioticum</name>
    <dbReference type="NCBI Taxonomy" id="286115"/>
    <lineage>
        <taxon>Eukaryota</taxon>
        <taxon>Fungi</taxon>
        <taxon>Fungi incertae sedis</taxon>
        <taxon>Chytridiomycota</taxon>
        <taxon>Chytridiomycota incertae sedis</taxon>
        <taxon>Chytridiomycetes</taxon>
        <taxon>Synchytriales</taxon>
        <taxon>Synchytriaceae</taxon>
        <taxon>Synchytrium</taxon>
    </lineage>
</organism>
<dbReference type="SUPFAM" id="SSF46934">
    <property type="entry name" value="UBA-like"/>
    <property type="match status" value="1"/>
</dbReference>
<keyword evidence="5" id="KW-0813">Transport</keyword>
<dbReference type="Pfam" id="PF00632">
    <property type="entry name" value="HECT"/>
    <property type="match status" value="1"/>
</dbReference>
<feature type="compositionally biased region" description="Basic and acidic residues" evidence="12">
    <location>
        <begin position="2882"/>
        <end position="2898"/>
    </location>
</feature>
<dbReference type="InterPro" id="IPR010309">
    <property type="entry name" value="E3_Ub_ligase_DUF908"/>
</dbReference>
<evidence type="ECO:0000256" key="1">
    <source>
        <dbReference type="ARBA" id="ARBA00000885"/>
    </source>
</evidence>
<feature type="compositionally biased region" description="Acidic residues" evidence="12">
    <location>
        <begin position="2392"/>
        <end position="2428"/>
    </location>
</feature>
<dbReference type="Gene3D" id="3.90.1750.10">
    <property type="entry name" value="Hect, E3 ligase catalytic domains"/>
    <property type="match status" value="1"/>
</dbReference>
<dbReference type="GO" id="GO:0061630">
    <property type="term" value="F:ubiquitin protein ligase activity"/>
    <property type="evidence" value="ECO:0007669"/>
    <property type="project" value="UniProtKB-EC"/>
</dbReference>
<feature type="region of interest" description="Disordered" evidence="12">
    <location>
        <begin position="2849"/>
        <end position="2918"/>
    </location>
</feature>
<dbReference type="Pfam" id="PF14377">
    <property type="entry name" value="UBM"/>
    <property type="match status" value="3"/>
</dbReference>
<protein>
    <recommendedName>
        <fullName evidence="4">HECT-type E3 ubiquitin transferase</fullName>
        <ecNumber evidence="4">2.3.2.26</ecNumber>
    </recommendedName>
</protein>
<comment type="similarity">
    <text evidence="10">Belongs to the UPL family. TOM1/PTR1 subfamily.</text>
</comment>
<evidence type="ECO:0000259" key="14">
    <source>
        <dbReference type="PROSITE" id="PS50237"/>
    </source>
</evidence>
<evidence type="ECO:0000256" key="5">
    <source>
        <dbReference type="ARBA" id="ARBA00022448"/>
    </source>
</evidence>
<evidence type="ECO:0000313" key="16">
    <source>
        <dbReference type="Proteomes" id="UP000320475"/>
    </source>
</evidence>
<dbReference type="CDD" id="cd00078">
    <property type="entry name" value="HECTc"/>
    <property type="match status" value="1"/>
</dbReference>
<dbReference type="Pfam" id="PF06012">
    <property type="entry name" value="DUF908"/>
    <property type="match status" value="1"/>
</dbReference>
<dbReference type="InterPro" id="IPR000569">
    <property type="entry name" value="HECT_dom"/>
</dbReference>
<keyword evidence="6" id="KW-0808">Transferase</keyword>
<feature type="domain" description="HECT" evidence="14">
    <location>
        <begin position="3614"/>
        <end position="3953"/>
    </location>
</feature>
<feature type="region of interest" description="Disordered" evidence="12">
    <location>
        <begin position="2308"/>
        <end position="2369"/>
    </location>
</feature>
<evidence type="ECO:0000256" key="2">
    <source>
        <dbReference type="ARBA" id="ARBA00004123"/>
    </source>
</evidence>
<gene>
    <name evidence="15" type="ORF">SeLEV6574_g01357</name>
</gene>
<dbReference type="Gene3D" id="1.10.8.10">
    <property type="entry name" value="DNA helicase RuvA subunit, C-terminal domain"/>
    <property type="match status" value="1"/>
</dbReference>
<feature type="region of interest" description="Disordered" evidence="12">
    <location>
        <begin position="1877"/>
        <end position="1903"/>
    </location>
</feature>
<feature type="region of interest" description="Disordered" evidence="12">
    <location>
        <begin position="3063"/>
        <end position="3092"/>
    </location>
</feature>
<dbReference type="GO" id="GO:0006511">
    <property type="term" value="P:ubiquitin-dependent protein catabolic process"/>
    <property type="evidence" value="ECO:0007669"/>
    <property type="project" value="TreeGrafter"/>
</dbReference>
<dbReference type="VEuPathDB" id="FungiDB:SeMB42_g04407"/>
<evidence type="ECO:0000256" key="11">
    <source>
        <dbReference type="PROSITE-ProRule" id="PRU00104"/>
    </source>
</evidence>
<comment type="catalytic activity">
    <reaction evidence="1">
        <text>S-ubiquitinyl-[E2 ubiquitin-conjugating enzyme]-L-cysteine + [acceptor protein]-L-lysine = [E2 ubiquitin-conjugating enzyme]-L-cysteine + N(6)-ubiquitinyl-[acceptor protein]-L-lysine.</text>
        <dbReference type="EC" id="2.3.2.26"/>
    </reaction>
</comment>
<feature type="compositionally biased region" description="Polar residues" evidence="12">
    <location>
        <begin position="3259"/>
        <end position="3276"/>
    </location>
</feature>
<dbReference type="PROSITE" id="PS50030">
    <property type="entry name" value="UBA"/>
    <property type="match status" value="1"/>
</dbReference>
<dbReference type="Proteomes" id="UP000320475">
    <property type="component" value="Unassembled WGS sequence"/>
</dbReference>
<dbReference type="Pfam" id="PF22562">
    <property type="entry name" value="UBA_7"/>
    <property type="match status" value="1"/>
</dbReference>
<comment type="caution">
    <text evidence="15">The sequence shown here is derived from an EMBL/GenBank/DDBJ whole genome shotgun (WGS) entry which is preliminary data.</text>
</comment>
<comment type="subcellular location">
    <subcellularLocation>
        <location evidence="2">Nucleus</location>
    </subcellularLocation>
</comment>
<comment type="pathway">
    <text evidence="3">Protein modification; protein ubiquitination.</text>
</comment>
<dbReference type="PANTHER" id="PTHR11254">
    <property type="entry name" value="HECT DOMAIN UBIQUITIN-PROTEIN LIGASE"/>
    <property type="match status" value="1"/>
</dbReference>
<name>A0A507DFF9_9FUNG</name>
<dbReference type="FunFam" id="3.90.1750.10:FF:000026">
    <property type="entry name" value="E3 ubiquitin-protein ligase HACE1"/>
    <property type="match status" value="1"/>
</dbReference>
<dbReference type="Gene3D" id="1.25.10.10">
    <property type="entry name" value="Leucine-rich Repeat Variant"/>
    <property type="match status" value="1"/>
</dbReference>
<dbReference type="GO" id="GO:0051028">
    <property type="term" value="P:mRNA transport"/>
    <property type="evidence" value="ECO:0007669"/>
    <property type="project" value="UniProtKB-KW"/>
</dbReference>
<dbReference type="InterPro" id="IPR016024">
    <property type="entry name" value="ARM-type_fold"/>
</dbReference>
<feature type="compositionally biased region" description="Basic and acidic residues" evidence="12">
    <location>
        <begin position="2750"/>
        <end position="2761"/>
    </location>
</feature>
<feature type="region of interest" description="Disordered" evidence="12">
    <location>
        <begin position="1430"/>
        <end position="1510"/>
    </location>
</feature>
<dbReference type="Gene3D" id="3.30.2160.10">
    <property type="entry name" value="Hect, E3 ligase catalytic domain"/>
    <property type="match status" value="1"/>
</dbReference>
<feature type="compositionally biased region" description="Polar residues" evidence="12">
    <location>
        <begin position="326"/>
        <end position="337"/>
    </location>
</feature>
<dbReference type="FunFam" id="3.30.2410.10:FF:000004">
    <property type="entry name" value="E3 ubiquitin-protein ligase HUWE1, variant"/>
    <property type="match status" value="1"/>
</dbReference>
<reference evidence="15 16" key="1">
    <citation type="journal article" date="2019" name="Sci. Rep.">
        <title>Comparative genomics of chytrid fungi reveal insights into the obligate biotrophic and pathogenic lifestyle of Synchytrium endobioticum.</title>
        <authorList>
            <person name="van de Vossenberg B.T.L.H."/>
            <person name="Warris S."/>
            <person name="Nguyen H.D.T."/>
            <person name="van Gent-Pelzer M.P.E."/>
            <person name="Joly D.L."/>
            <person name="van de Geest H.C."/>
            <person name="Bonants P.J.M."/>
            <person name="Smith D.S."/>
            <person name="Levesque C.A."/>
            <person name="van der Lee T.A.J."/>
        </authorList>
    </citation>
    <scope>NUCLEOTIDE SEQUENCE [LARGE SCALE GENOMIC DNA]</scope>
    <source>
        <strain evidence="15 16">LEV6574</strain>
    </source>
</reference>
<dbReference type="EMBL" id="QEAM01000030">
    <property type="protein sequence ID" value="TPX49618.1"/>
    <property type="molecule type" value="Genomic_DNA"/>
</dbReference>
<evidence type="ECO:0000256" key="4">
    <source>
        <dbReference type="ARBA" id="ARBA00012485"/>
    </source>
</evidence>
<feature type="compositionally biased region" description="Acidic residues" evidence="12">
    <location>
        <begin position="2347"/>
        <end position="2369"/>
    </location>
</feature>
<dbReference type="PROSITE" id="PS50237">
    <property type="entry name" value="HECT"/>
    <property type="match status" value="1"/>
</dbReference>
<feature type="region of interest" description="Disordered" evidence="12">
    <location>
        <begin position="3423"/>
        <end position="3442"/>
    </location>
</feature>
<feature type="compositionally biased region" description="Basic and acidic residues" evidence="12">
    <location>
        <begin position="1105"/>
        <end position="1114"/>
    </location>
</feature>
<dbReference type="Pfam" id="PF06025">
    <property type="entry name" value="DUF913"/>
    <property type="match status" value="1"/>
</dbReference>
<feature type="compositionally biased region" description="Acidic residues" evidence="12">
    <location>
        <begin position="1501"/>
        <end position="1510"/>
    </location>
</feature>
<evidence type="ECO:0000313" key="15">
    <source>
        <dbReference type="EMBL" id="TPX49618.1"/>
    </source>
</evidence>
<dbReference type="InterPro" id="IPR009060">
    <property type="entry name" value="UBA-like_sf"/>
</dbReference>
<accession>A0A507DFF9</accession>
<dbReference type="SUPFAM" id="SSF48371">
    <property type="entry name" value="ARM repeat"/>
    <property type="match status" value="1"/>
</dbReference>
<feature type="region of interest" description="Disordered" evidence="12">
    <location>
        <begin position="1091"/>
        <end position="1114"/>
    </location>
</feature>
<evidence type="ECO:0000256" key="12">
    <source>
        <dbReference type="SAM" id="MobiDB-lite"/>
    </source>
</evidence>
<dbReference type="InterPro" id="IPR010314">
    <property type="entry name" value="E3_Ub_ligase_DUF913"/>
</dbReference>
<evidence type="ECO:0000256" key="3">
    <source>
        <dbReference type="ARBA" id="ARBA00004906"/>
    </source>
</evidence>
<dbReference type="PANTHER" id="PTHR11254:SF67">
    <property type="entry name" value="E3 UBIQUITIN-PROTEIN LIGASE HUWE1"/>
    <property type="match status" value="1"/>
</dbReference>
<dbReference type="FunFam" id="3.90.1750.10:FF:000003">
    <property type="entry name" value="E3 ubiquitin-protein ligase UPL1"/>
    <property type="match status" value="1"/>
</dbReference>
<dbReference type="OrthoDB" id="8068875at2759"/>
<keyword evidence="9" id="KW-0539">Nucleus</keyword>
<feature type="region of interest" description="Disordered" evidence="12">
    <location>
        <begin position="2712"/>
        <end position="2761"/>
    </location>
</feature>
<keyword evidence="7 11" id="KW-0833">Ubl conjugation pathway</keyword>
<dbReference type="SUPFAM" id="SSF56204">
    <property type="entry name" value="Hect, E3 ligase catalytic domain"/>
    <property type="match status" value="1"/>
</dbReference>
<feature type="compositionally biased region" description="Low complexity" evidence="12">
    <location>
        <begin position="277"/>
        <end position="321"/>
    </location>
</feature>
<evidence type="ECO:0000256" key="7">
    <source>
        <dbReference type="ARBA" id="ARBA00022786"/>
    </source>
</evidence>
<feature type="compositionally biased region" description="Low complexity" evidence="12">
    <location>
        <begin position="3234"/>
        <end position="3258"/>
    </location>
</feature>
<feature type="compositionally biased region" description="Polar residues" evidence="12">
    <location>
        <begin position="3083"/>
        <end position="3092"/>
    </location>
</feature>
<dbReference type="GO" id="GO:0005737">
    <property type="term" value="C:cytoplasm"/>
    <property type="evidence" value="ECO:0007669"/>
    <property type="project" value="TreeGrafter"/>
</dbReference>
<dbReference type="GO" id="GO:0000209">
    <property type="term" value="P:protein polyubiquitination"/>
    <property type="evidence" value="ECO:0007669"/>
    <property type="project" value="TreeGrafter"/>
</dbReference>
<feature type="compositionally biased region" description="Low complexity" evidence="12">
    <location>
        <begin position="1434"/>
        <end position="1460"/>
    </location>
</feature>
<evidence type="ECO:0000256" key="10">
    <source>
        <dbReference type="ARBA" id="ARBA00034494"/>
    </source>
</evidence>
<dbReference type="GO" id="GO:0005634">
    <property type="term" value="C:nucleus"/>
    <property type="evidence" value="ECO:0007669"/>
    <property type="project" value="UniProtKB-SubCell"/>
</dbReference>
<feature type="compositionally biased region" description="Pro residues" evidence="12">
    <location>
        <begin position="1472"/>
        <end position="1494"/>
    </location>
</feature>
<dbReference type="FunFam" id="3.30.2160.10:FF:000001">
    <property type="entry name" value="E3 ubiquitin-protein ligase NEDD4-like"/>
    <property type="match status" value="1"/>
</dbReference>
<keyword evidence="8" id="KW-0509">mRNA transport</keyword>
<dbReference type="InterPro" id="IPR050409">
    <property type="entry name" value="E3_ubiq-protein_ligase"/>
</dbReference>
<sequence>MIYGQLFGLVGRDFCLDTGFRCQALAASELPSEYSPCRETGAYADVMAKIKKQLPRRLAPAPSAVMRCIDLLTSASDEELVNISKQLHTWCHPKSDFYHWIPVLNRFDSILESAMPSATKDKPYTVASDGFGPGESGTPTKDILIAVLNITKHLWETCTNRNLYNSFEHLIELLNTRDLDILTAALRLMLRPAQRISAQRSMRSTLLAAHERLMVLSQNLGGASDISNLSQTYLPMGTEPQCINFQFYRVAPRTKKTTSETSASASADAAATTTAIAPSTTTSGTPSNNLAAAQQSSTQTLPSTPSSVTPSSGGVSTSATPVKVSKLSTKLPTTPSNSDKKGEDPSSEGLVVIQIPDITALGSSEKAVLQKLVQQYEVPEEHIYGLFHRIRVAFSAQDTKSRHALLLCRILAVGTVANLVSEDIAAIKIFASDPTVIHKLVDVLQADCTTDLHVAALLALESLARYRTKQNEILTAMNASANHGVLMYLVRKMTSKLSEDVSESNQDFMDAVTACILYVITTQAGGNMVISAGLVPALVGALSVTDARQLKNVSKIVGILDSLLYGFANSFTPFANANGLTLLTDRIKEEVAKALELAGVKAVEAGGMEVDDAPIELPYERTSLLRAMLKFVLHMMQTSGGADGLRNLIDSSLPSSLIVIFDHSMLFGANVFGLAANIMATFIHNEATVLSILQEAKLPQSFLEAVKSVFPVSAEVVSAIPNALGALCLNEQGLNAVLEANVFDRFCSVFTDEQYQTALHDGEVPHLVGNSFDELMRHTPALKPQVMEAVVKMLKTVVEMGHTMHVEDEGGNINLMVSKGSPETASAVDTSETLVPTDASGDVSMTDAPVLTLAPDLIVNGVRDDVGKETTRDSKISQFIETISRFVEGILQTQEHGAKLIELGALPTLLEIFSLPSVPYDFGSSSASYSLSYLFRIIIEIDTKAVVEALLAAIRRSLSRLAPFLEYDGGDAMVSHLIELYEANPEQVCTASSTFRSLVEIHGYMKLLSDVYGNHTIGPAKAVAAIVHTFANKESEGMLKALLHLQSVCSWEHTLLRKSVPKSWFQPKNKRNADKAAASLLGDAADQAAAASSQEGTASTVDESPDGKEKDAKTDKKARNVRLFAFLLSRISTLLGPIFFGIVKLVTARRIADTNHRKSAYKVIDTLVTLLVDGLSWARAMKDDSTQTVQFLTMAVARLTHVLSDDRQGPTLQTSAAFAFNRANGMEKLLKVAEYLWNKVEKLPPADDKVVMTKENTDPSILVLQDVLEIVKLLTHHKALHESPHTPNLALIYSTSSETPFLAHELLIQTRLAVLPHILTVWRSELLIKVPASLTRLVVNILMQTLKAGGESTSASATTLPNGTSVLQSFANSIFAAPTQVAPDADRVQQLVDMGFPRGAAETALTRYGNNISRATDYLIAHPELVAAERARPTTNSSTSATAAATTTAGVAATDNTGTVQQATETLAAEPPSEPLSEPPSDPLSEPPSEPPSDPMSQDHTEEEQDEDDDAAELAAALAMSVQPRPGTDPIEAISDAQAATSSSVPPHPADDKGKIKVATSSKVELDAMRAEALKDAVDRALALLAKRDSAIFEIKDILLFCAADNLSTWVGRVTEGISLLITSMDVPAEVACVKARGLRLLALLLNETGAAHDVVLEAVKPFVKEFLAHTDHVVVNEGSTAWLPPTLLIAGQYITQSEEPRKVKLAPELVSRDADLSVDATQPLDQLSAGERSSLLSLMVRLLRNETILPKQLLSAVLPIVVQLTRKTAEAISFVQAGGLAALFQSDRIALVGEQPAMTLIVLRNIIENPDVLLMTMERELKVWFGSPRTRTIDISGYLRAVAGIASRDPDTFIKATENVAQLIRYDPSARQQQITLQSKPTPESATINTNTEPTGSGNAGVSSNIEVEAGTNTEMNVGASSSNIAVDQSVVGYLVTELLAMRPSMLKIPNDKPDTKKQAYRRRTVLLQCLSELVSSYPVARVAALGVSTEPEVKASPSPNGSAFLSYLVDELVPNAVKAPEGDNPISLSDEVMESCWGLTLLQELCGGSINDIDKEGIDDALDVAVRKVTLEAIRSSIADIVSQADITRDDRYSLFALFAELVDRILMMRVIASDRTGRLGSRSSIEEENPNSLTRIMLDKGFVGILTGMISEIDVYHPKAKLVVSAVLKPIETLTKAASRVPKPVEVTTKGPIEGGAAVAEEAIPMHLIPEGVSRDMPVDNQISEIYRNSALGIFNADHRPDQDMSEDSEEDSEDRDEDESEGDYDEFDEQSDAEMIEDGEDIDGGDQSSNPDDDMEIAVPYHHQHNMGDSEDDENDELGDHHHHHHHHEPDAVIEVIDGDDHGNEEDWEDEGDEAADEDDVYPPEEMEVEGFEGVVPSMHVDHGEEHDHDDDQDDDSDENDDDDDDEGGPMVDGEDGEETEEEELLTTYPPMDPFDLEAPGPEDFEALEMQGNRPLGGMAGRAGGPGRMAARLLRRVRRLPNELNQDRFVLDWGDRSDGGDGAFGFPGLTGALPRGPTRNDDRLTHPLLLNEAEIAQNERLTDPRGLAARGRGRLGDLQMDFQAFDELVGGQAIQLLQQIFGRVPGGLPDGRRMRAQAVVETVPQGGGIGGILGVPGLPQPPFLITNGTQNGTPGSIIAGIVSSTSLGTLAVSAESEQDSIIRSYNVASTSERWTQQARILYRSNYTDRALRLQNRLLNALIPVAAEEQRRRKEKETEARRIQEETERVEAEKRRQEEEEAAAAKAAKEAEEAAEKRRLEEEAATAVAAQQVTASSCAQETVPMEADDSTLALASSATREHQPSTTETPRTIVTIHGRDVDITGTGIDPEFLEALPDDMRQEVVTQHLRESRRQARSSTSAAPDSINPEFLNALPPDIRQEILEQERREAERAQRSQSGTTAAQPGGPIEMDPATFLATLDPDLRQNILLEQDDVFLSRLPPGLLAEATQLRERLHRTRHAQTLRTHRTGGSAAPVVAEPAKKRPVGRDVIQVLDRSQLSMIIRLLFLPEPVNGKNLLLHKILANLAENAKTRLEIVSLLLSLLADGSGDLTGIERSFSLSSRSRGKQPVTPKPAPQNAPMSPTTPSAQATSHSLLINLPESSATTVAVRCLEALTYLIQFNIQTAHLFLMESEAFAQTFTKSSRLTLSHRKGKGKEKAVQKLPVLVLFSLLERKAFLNDSNIMESLMNLLALVVRPFAILGKKAASSITGSTNTTSTEPNVDVAAPQNTSTGASAVAGQAAAATSEARSAATSNEPESSNKPEASTTTDPRQAQINLIEKLVIPEQYIQATMNVLTAGECSSKTFASTLQVIQLLAGLGDNRQTMAGQAVASAQQLGDSMLGDLEELCHILKSGANVMQVQAAILSKLSASSSQQAKLLRLLKTIDVVFSKKPTESGDSAGSAAHTAVGGSNEIGATTVSGSIGNSSTSNPPRDEEKVDKDTLISIYDQLNFSRMWARLGDVLNIIDQTTEYVQVATVLLPLIEAFMVVSKPYVLKRSAATRASALPMPAGVRLVKEPSNVEENETFLKFTGEHRKILNVMVRNNPSLMNGSFSLLIHNPNVLEFDNKRTYFNQQLHKRTARDHYGSLQINVRRAYVFDDSYHQLQRHNGDEIKYGKLSVRFVDEEGVDAGGVTREWFGVLTKQMFNPNYALFRPSAADKVTYQPNRSSWINPEHLSLFKFVGRIIGKAIYDGKLLECYFTRAFYKAMLEVHVDWRDMEAIDPDFHKSLEWMLNNDITSVLDLNFCTEIDDFGKTKIVDLKPNGQNIPVTEENKQEYVRLITEQKLVVAIKDQIQAFLSGFHEVISKDLIKIFNEQELELLISGMPDIDIDDMKANTEYVNYTPSSPQIQWFWRAVRSFSQEERAKLVQFVTGTSKVPLEGFAALQGSNGVQKFQIHRDFANMSSNNRLPSAHTCFNQIDLPGYDSYENLRSNLLLAISECGTGFGFA</sequence>
<dbReference type="EC" id="2.3.2.26" evidence="4"/>
<dbReference type="InterPro" id="IPR011989">
    <property type="entry name" value="ARM-like"/>
</dbReference>
<feature type="region of interest" description="Disordered" evidence="12">
    <location>
        <begin position="2237"/>
        <end position="2275"/>
    </location>
</feature>
<dbReference type="Gene3D" id="3.30.2410.10">
    <property type="entry name" value="Hect, E3 ligase catalytic domain"/>
    <property type="match status" value="1"/>
</dbReference>
<feature type="compositionally biased region" description="Polar residues" evidence="12">
    <location>
        <begin position="3423"/>
        <end position="3436"/>
    </location>
</feature>